<feature type="binding site" evidence="8">
    <location>
        <position position="126"/>
    </location>
    <ligand>
        <name>Zn(2+)</name>
        <dbReference type="ChEBI" id="CHEBI:29105"/>
        <note>catalytic</note>
    </ligand>
</feature>
<feature type="binding site" evidence="8">
    <location>
        <position position="96"/>
    </location>
    <ligand>
        <name>Zn(2+)</name>
        <dbReference type="ChEBI" id="CHEBI:29105"/>
        <note>catalytic</note>
    </ligand>
</feature>
<evidence type="ECO:0000256" key="1">
    <source>
        <dbReference type="ARBA" id="ARBA00010669"/>
    </source>
</evidence>
<comment type="similarity">
    <text evidence="1">Belongs to the cytidine and deoxycytidylate deaminase family. ADAT2 subfamily.</text>
</comment>
<dbReference type="GO" id="GO:0002100">
    <property type="term" value="P:tRNA wobble adenosine to inosine editing"/>
    <property type="evidence" value="ECO:0007669"/>
    <property type="project" value="UniProtKB-UniRule"/>
</dbReference>
<comment type="caution">
    <text evidence="10">The sequence shown here is derived from an EMBL/GenBank/DDBJ whole genome shotgun (WGS) entry which is preliminary data.</text>
</comment>
<evidence type="ECO:0000256" key="5">
    <source>
        <dbReference type="ARBA" id="ARBA00022801"/>
    </source>
</evidence>
<keyword evidence="6 8" id="KW-0862">Zinc</keyword>
<proteinExistence type="inferred from homology"/>
<dbReference type="EMBL" id="QUNR01000002">
    <property type="protein sequence ID" value="REH38837.1"/>
    <property type="molecule type" value="Genomic_DNA"/>
</dbReference>
<keyword evidence="11" id="KW-1185">Reference proteome</keyword>
<evidence type="ECO:0000313" key="10">
    <source>
        <dbReference type="EMBL" id="REH38837.1"/>
    </source>
</evidence>
<dbReference type="GO" id="GO:0008270">
    <property type="term" value="F:zinc ion binding"/>
    <property type="evidence" value="ECO:0007669"/>
    <property type="project" value="UniProtKB-UniRule"/>
</dbReference>
<evidence type="ECO:0000256" key="7">
    <source>
        <dbReference type="ARBA" id="ARBA00048045"/>
    </source>
</evidence>
<organism evidence="10 11">
    <name type="scientific">Paraperlucidibaca baekdonensis</name>
    <dbReference type="NCBI Taxonomy" id="748120"/>
    <lineage>
        <taxon>Bacteria</taxon>
        <taxon>Pseudomonadati</taxon>
        <taxon>Pseudomonadota</taxon>
        <taxon>Gammaproteobacteria</taxon>
        <taxon>Moraxellales</taxon>
        <taxon>Moraxellaceae</taxon>
        <taxon>Paraperlucidibaca</taxon>
    </lineage>
</organism>
<keyword evidence="3 8" id="KW-0819">tRNA processing</keyword>
<dbReference type="AlphaFoldDB" id="A0A3E0H6C7"/>
<dbReference type="Pfam" id="PF14437">
    <property type="entry name" value="MafB19-deam"/>
    <property type="match status" value="1"/>
</dbReference>
<feature type="domain" description="CMP/dCMP-type deaminase" evidence="9">
    <location>
        <begin position="13"/>
        <end position="156"/>
    </location>
</feature>
<feature type="active site" description="Proton donor" evidence="8">
    <location>
        <position position="98"/>
    </location>
</feature>
<dbReference type="InterPro" id="IPR016193">
    <property type="entry name" value="Cytidine_deaminase-like"/>
</dbReference>
<keyword evidence="4 8" id="KW-0479">Metal-binding</keyword>
<reference evidence="10 11" key="1">
    <citation type="submission" date="2018-08" db="EMBL/GenBank/DDBJ databases">
        <title>Genomic Encyclopedia of Type Strains, Phase IV (KMG-IV): sequencing the most valuable type-strain genomes for metagenomic binning, comparative biology and taxonomic classification.</title>
        <authorList>
            <person name="Goeker M."/>
        </authorList>
    </citation>
    <scope>NUCLEOTIDE SEQUENCE [LARGE SCALE GENOMIC DNA]</scope>
    <source>
        <strain evidence="10 11">DSM 26022</strain>
    </source>
</reference>
<evidence type="ECO:0000256" key="8">
    <source>
        <dbReference type="HAMAP-Rule" id="MF_00972"/>
    </source>
</evidence>
<dbReference type="Gene3D" id="3.40.140.10">
    <property type="entry name" value="Cytidine Deaminase, domain 2"/>
    <property type="match status" value="1"/>
</dbReference>
<evidence type="ECO:0000256" key="4">
    <source>
        <dbReference type="ARBA" id="ARBA00022723"/>
    </source>
</evidence>
<dbReference type="CDD" id="cd01285">
    <property type="entry name" value="nucleoside_deaminase"/>
    <property type="match status" value="1"/>
</dbReference>
<dbReference type="RefSeq" id="WP_245953009.1">
    <property type="nucleotide sequence ID" value="NZ_QUNR01000002.1"/>
</dbReference>
<dbReference type="PANTHER" id="PTHR11079">
    <property type="entry name" value="CYTOSINE DEAMINASE FAMILY MEMBER"/>
    <property type="match status" value="1"/>
</dbReference>
<dbReference type="SUPFAM" id="SSF53927">
    <property type="entry name" value="Cytidine deaminase-like"/>
    <property type="match status" value="1"/>
</dbReference>
<dbReference type="Proteomes" id="UP000256774">
    <property type="component" value="Unassembled WGS sequence"/>
</dbReference>
<evidence type="ECO:0000256" key="2">
    <source>
        <dbReference type="ARBA" id="ARBA00011738"/>
    </source>
</evidence>
<dbReference type="InterPro" id="IPR028883">
    <property type="entry name" value="tRNA_aden_deaminase"/>
</dbReference>
<dbReference type="InterPro" id="IPR002125">
    <property type="entry name" value="CMP_dCMP_dom"/>
</dbReference>
<dbReference type="PANTHER" id="PTHR11079:SF202">
    <property type="entry name" value="TRNA-SPECIFIC ADENOSINE DEAMINASE"/>
    <property type="match status" value="1"/>
</dbReference>
<dbReference type="HAMAP" id="MF_00972">
    <property type="entry name" value="tRNA_aden_deaminase"/>
    <property type="match status" value="1"/>
</dbReference>
<sequence>MAQPISNCQDLQREDEFFMRMALAQAAEAAALGEVPVGAVLVFATAKAEAQVSEAELAETTAISEASQISGEAEWAARVMARGHNGPITHHDPTAHAEIAVIREAAKVTRNYRLDGATLYVTLEPCTMCVGALVHARVQRVVFAASEPKAGALHSARALMDAEQSGYFNHRFDWQGGVLKDEASAMLSAFFQQRRRSHR</sequence>
<protein>
    <recommendedName>
        <fullName evidence="8">tRNA-specific adenosine deaminase</fullName>
        <ecNumber evidence="8">3.5.4.33</ecNumber>
    </recommendedName>
</protein>
<dbReference type="EC" id="3.5.4.33" evidence="8"/>
<dbReference type="PROSITE" id="PS00903">
    <property type="entry name" value="CYT_DCMP_DEAMINASES_1"/>
    <property type="match status" value="1"/>
</dbReference>
<gene>
    <name evidence="8" type="primary">tadA</name>
    <name evidence="10" type="ORF">DFR26_1002</name>
</gene>
<dbReference type="InterPro" id="IPR016192">
    <property type="entry name" value="APOBEC/CMP_deaminase_Zn-bd"/>
</dbReference>
<comment type="cofactor">
    <cofactor evidence="8">
        <name>Zn(2+)</name>
        <dbReference type="ChEBI" id="CHEBI:29105"/>
    </cofactor>
    <text evidence="8">Binds 1 zinc ion per subunit.</text>
</comment>
<dbReference type="GO" id="GO:0052717">
    <property type="term" value="F:tRNA-specific adenosine-34 deaminase activity"/>
    <property type="evidence" value="ECO:0007669"/>
    <property type="project" value="UniProtKB-UniRule"/>
</dbReference>
<comment type="catalytic activity">
    <reaction evidence="7 8">
        <text>adenosine(34) in tRNA + H2O + H(+) = inosine(34) in tRNA + NH4(+)</text>
        <dbReference type="Rhea" id="RHEA:43168"/>
        <dbReference type="Rhea" id="RHEA-COMP:10373"/>
        <dbReference type="Rhea" id="RHEA-COMP:10374"/>
        <dbReference type="ChEBI" id="CHEBI:15377"/>
        <dbReference type="ChEBI" id="CHEBI:15378"/>
        <dbReference type="ChEBI" id="CHEBI:28938"/>
        <dbReference type="ChEBI" id="CHEBI:74411"/>
        <dbReference type="ChEBI" id="CHEBI:82852"/>
        <dbReference type="EC" id="3.5.4.33"/>
    </reaction>
</comment>
<evidence type="ECO:0000256" key="6">
    <source>
        <dbReference type="ARBA" id="ARBA00022833"/>
    </source>
</evidence>
<comment type="function">
    <text evidence="8">Catalyzes the deamination of adenosine to inosine at the wobble position 34 of tRNA(Arg2).</text>
</comment>
<name>A0A3E0H6C7_9GAMM</name>
<comment type="subunit">
    <text evidence="2 8">Homodimer.</text>
</comment>
<evidence type="ECO:0000256" key="3">
    <source>
        <dbReference type="ARBA" id="ARBA00022694"/>
    </source>
</evidence>
<evidence type="ECO:0000259" key="9">
    <source>
        <dbReference type="PROSITE" id="PS51747"/>
    </source>
</evidence>
<feature type="binding site" evidence="8">
    <location>
        <position position="129"/>
    </location>
    <ligand>
        <name>Zn(2+)</name>
        <dbReference type="ChEBI" id="CHEBI:29105"/>
        <note>catalytic</note>
    </ligand>
</feature>
<dbReference type="InterPro" id="IPR058535">
    <property type="entry name" value="MafB19-deam"/>
</dbReference>
<keyword evidence="5 8" id="KW-0378">Hydrolase</keyword>
<accession>A0A3E0H6C7</accession>
<evidence type="ECO:0000313" key="11">
    <source>
        <dbReference type="Proteomes" id="UP000256774"/>
    </source>
</evidence>
<dbReference type="PROSITE" id="PS51747">
    <property type="entry name" value="CYT_DCMP_DEAMINASES_2"/>
    <property type="match status" value="1"/>
</dbReference>